<dbReference type="RefSeq" id="WP_060823689.1">
    <property type="nucleotide sequence ID" value="NZ_AP014938.1"/>
</dbReference>
<dbReference type="InterPro" id="IPR016162">
    <property type="entry name" value="Ald_DH_N"/>
</dbReference>
<dbReference type="PANTHER" id="PTHR42862">
    <property type="entry name" value="DELTA-1-PYRROLINE-5-CARBOXYLATE DEHYDROGENASE 1, ISOFORM A-RELATED"/>
    <property type="match status" value="1"/>
</dbReference>
<dbReference type="Pfam" id="PF01619">
    <property type="entry name" value="Pro_dh"/>
    <property type="match status" value="1"/>
</dbReference>
<feature type="active site" evidence="6">
    <location>
        <position position="749"/>
    </location>
</feature>
<organism evidence="9">
    <name type="scientific">Rothia mucilaginosa</name>
    <dbReference type="NCBI Taxonomy" id="43675"/>
    <lineage>
        <taxon>Bacteria</taxon>
        <taxon>Bacillati</taxon>
        <taxon>Actinomycetota</taxon>
        <taxon>Actinomycetes</taxon>
        <taxon>Micrococcales</taxon>
        <taxon>Micrococcaceae</taxon>
        <taxon>Rothia</taxon>
    </lineage>
</organism>
<dbReference type="PIRSF" id="PIRSF000197">
    <property type="entry name" value="Bifunct_PutA"/>
    <property type="match status" value="1"/>
</dbReference>
<dbReference type="InterPro" id="IPR050485">
    <property type="entry name" value="Proline_metab_enzyme"/>
</dbReference>
<dbReference type="InterPro" id="IPR025703">
    <property type="entry name" value="Bifunct_PutA"/>
</dbReference>
<reference evidence="10" key="1">
    <citation type="submission" date="2015-08" db="EMBL/GenBank/DDBJ databases">
        <title>Complete genome sequence of Rothia mucilaginosa strain NUM-Rm6536.</title>
        <authorList>
            <person name="Nambu T."/>
        </authorList>
    </citation>
    <scope>NUCLEOTIDE SEQUENCE [LARGE SCALE GENOMIC DNA]</scope>
    <source>
        <strain evidence="10">NUM-Rm6536</strain>
    </source>
</reference>
<evidence type="ECO:0000313" key="10">
    <source>
        <dbReference type="Proteomes" id="UP000066203"/>
    </source>
</evidence>
<dbReference type="EC" id="1.2.1.88" evidence="2"/>
<evidence type="ECO:0000256" key="4">
    <source>
        <dbReference type="ARBA" id="ARBA00023027"/>
    </source>
</evidence>
<evidence type="ECO:0000256" key="5">
    <source>
        <dbReference type="ARBA" id="ARBA00048142"/>
    </source>
</evidence>
<name>A0A0K2RX88_9MICC</name>
<dbReference type="Gene3D" id="3.40.605.10">
    <property type="entry name" value="Aldehyde Dehydrogenase, Chain A, domain 1"/>
    <property type="match status" value="1"/>
</dbReference>
<gene>
    <name evidence="9" type="ORF">RM6536_0206</name>
</gene>
<feature type="domain" description="Aldehyde dehydrogenase" evidence="7">
    <location>
        <begin position="516"/>
        <end position="929"/>
    </location>
</feature>
<feature type="domain" description="Proline dehydrogenase" evidence="8">
    <location>
        <begin position="133"/>
        <end position="423"/>
    </location>
</feature>
<evidence type="ECO:0000259" key="7">
    <source>
        <dbReference type="Pfam" id="PF00171"/>
    </source>
</evidence>
<evidence type="ECO:0000256" key="1">
    <source>
        <dbReference type="ARBA" id="ARBA00004786"/>
    </source>
</evidence>
<accession>A0A0K2RX88</accession>
<dbReference type="InterPro" id="IPR029041">
    <property type="entry name" value="FAD-linked_oxidoreductase-like"/>
</dbReference>
<dbReference type="InterPro" id="IPR002872">
    <property type="entry name" value="Proline_DH_dom"/>
</dbReference>
<dbReference type="Gene3D" id="3.40.309.10">
    <property type="entry name" value="Aldehyde Dehydrogenase, Chain A, domain 2"/>
    <property type="match status" value="1"/>
</dbReference>
<dbReference type="GO" id="GO:0009898">
    <property type="term" value="C:cytoplasmic side of plasma membrane"/>
    <property type="evidence" value="ECO:0007669"/>
    <property type="project" value="TreeGrafter"/>
</dbReference>
<dbReference type="GO" id="GO:0010133">
    <property type="term" value="P:L-proline catabolic process to L-glutamate"/>
    <property type="evidence" value="ECO:0007669"/>
    <property type="project" value="InterPro"/>
</dbReference>
<dbReference type="SUPFAM" id="SSF51730">
    <property type="entry name" value="FAD-linked oxidoreductase"/>
    <property type="match status" value="1"/>
</dbReference>
<dbReference type="Pfam" id="PF00171">
    <property type="entry name" value="Aldedh"/>
    <property type="match status" value="1"/>
</dbReference>
<comment type="catalytic activity">
    <reaction evidence="5">
        <text>L-glutamate 5-semialdehyde + NAD(+) + H2O = L-glutamate + NADH + 2 H(+)</text>
        <dbReference type="Rhea" id="RHEA:30235"/>
        <dbReference type="ChEBI" id="CHEBI:15377"/>
        <dbReference type="ChEBI" id="CHEBI:15378"/>
        <dbReference type="ChEBI" id="CHEBI:29985"/>
        <dbReference type="ChEBI" id="CHEBI:57540"/>
        <dbReference type="ChEBI" id="CHEBI:57945"/>
        <dbReference type="ChEBI" id="CHEBI:58066"/>
        <dbReference type="EC" id="1.2.1.88"/>
    </reaction>
</comment>
<dbReference type="PROSITE" id="PS00070">
    <property type="entry name" value="ALDEHYDE_DEHYDR_CYS"/>
    <property type="match status" value="1"/>
</dbReference>
<proteinExistence type="predicted"/>
<dbReference type="InterPro" id="IPR016161">
    <property type="entry name" value="Ald_DH/histidinol_DH"/>
</dbReference>
<dbReference type="Gene3D" id="3.20.20.220">
    <property type="match status" value="1"/>
</dbReference>
<evidence type="ECO:0000313" key="9">
    <source>
        <dbReference type="EMBL" id="BAS19453.1"/>
    </source>
</evidence>
<dbReference type="InterPro" id="IPR016160">
    <property type="entry name" value="Ald_DH_CS_CYS"/>
</dbReference>
<evidence type="ECO:0000256" key="2">
    <source>
        <dbReference type="ARBA" id="ARBA00012884"/>
    </source>
</evidence>
<dbReference type="Proteomes" id="UP000066203">
    <property type="component" value="Chromosome"/>
</dbReference>
<keyword evidence="3" id="KW-0560">Oxidoreductase</keyword>
<dbReference type="GO" id="GO:0003842">
    <property type="term" value="F:L-glutamate gamma-semialdehyde dehydrogenase activity"/>
    <property type="evidence" value="ECO:0007669"/>
    <property type="project" value="UniProtKB-EC"/>
</dbReference>
<evidence type="ECO:0000256" key="6">
    <source>
        <dbReference type="PIRSR" id="PIRSR000197-1"/>
    </source>
</evidence>
<keyword evidence="4" id="KW-0520">NAD</keyword>
<evidence type="ECO:0000259" key="8">
    <source>
        <dbReference type="Pfam" id="PF01619"/>
    </source>
</evidence>
<dbReference type="PANTHER" id="PTHR42862:SF1">
    <property type="entry name" value="DELTA-1-PYRROLINE-5-CARBOXYLATE DEHYDROGENASE 2, ISOFORM A-RELATED"/>
    <property type="match status" value="1"/>
</dbReference>
<dbReference type="PATRIC" id="fig|43675.28.peg.209"/>
<feature type="active site" evidence="6">
    <location>
        <position position="715"/>
    </location>
</feature>
<dbReference type="AlphaFoldDB" id="A0A0K2RX88"/>
<protein>
    <recommendedName>
        <fullName evidence="2">L-glutamate gamma-semialdehyde dehydrogenase</fullName>
        <ecNumber evidence="2">1.2.1.88</ecNumber>
    </recommendedName>
</protein>
<sequence>MTHPFASEHYQKMALEARQLVRQWVNESQSIKPTFAAEQLAGVLKDPNGLPFTVGFVDGVIRPEDDNVSGRNLSRISGLAPSFLPWYMKSAVGFGGKLAGKVAWPTVPVARRVLREMVGHLIVDASEEKLGDAIAELTKTGNRLNVNLLGEAVLGDKEAEHRLAETKRLLARDDVDYVSIKVSAVSGPHQHWAFDEVVETAVRRLTPLYELAASSSPKKFINLDMEEYKDLDLTIEVFTKILDQPHLKDLEAGIVLQAYLPDTLAAMQHLQEWSAKRVAAGGAGIKVRLVKGANLSMEIVEAVMHGWPLTTWDTKQAADTNYKRVLDYALRPEHVKNVRLGIAGHNLFDVAFALLLSEDRGVKDRVEFEMLIGMAEQQAEIIRRRVGHLLLYVPVVNPKEFDVAIAYLIRRLEENASSENFMSGIFDLATDESIFKREEDRFMRALNSVTDEVPASKRTQNRLTENEDNVFVPAGRFENTPDTDPALSGNREWGRAILERSKTTKLGIETLKANELTSEADAEKLIKETEEAGKAWGKLSGHERAEILRKVGKAIALRRGDLLEVMAAEAGKTLEQGDTEVSEAIDFAYYYAMLAEDLEKIDGAKPKSVDLTLVVPPWNFPTAIPAGGVLAGLAAGSAVIFKPATITARTGALIAEIMWDAGVPKEVLKLVKVVDRAAGKLLISHPEVDRLILTGGYETAELFRSWRDDLPLFGETSGKNSIIVTPNADIDLAVKDVVYSAFGHAGQKCSAGSTVILVGSVAQSERFRRQLIDSVSSLHVAHPQDIESEMGPVVQKPEEKLLRGLTTLGPGERWLIQPKELDETGRLWSPGVREGVKPGSEYHMTEYFGPILGIMTADTLEEAIELQNAPDYGLTAGLHSLDADELELWLSKVQAGNLYVNRAITGAIVQRQPFGGWKKSTVGSGTKAGGPSYLIALSDWEPAQATATATTQSVTVRETLATIENSELGKREDFAFIKRGVSSDAHAWDTEFGFGHDPSKLGVERNILRYVPTQVLVRADESASAAETLRVVLAGLAANAPVALSVGKDLPVDVRGVLENKGIKYEVKSDAQFREYLASNAKTPVRALAGTPLEGTRIRYIGNDEKSLYTALGGRPDVAVYFAPVTEAGRIEMLPFLREQAVSITAHRFGNPNRFSERVISSR</sequence>
<dbReference type="InterPro" id="IPR016163">
    <property type="entry name" value="Ald_DH_C"/>
</dbReference>
<evidence type="ECO:0000256" key="3">
    <source>
        <dbReference type="ARBA" id="ARBA00023002"/>
    </source>
</evidence>
<dbReference type="InterPro" id="IPR015590">
    <property type="entry name" value="Aldehyde_DH_dom"/>
</dbReference>
<dbReference type="GO" id="GO:0003700">
    <property type="term" value="F:DNA-binding transcription factor activity"/>
    <property type="evidence" value="ECO:0007669"/>
    <property type="project" value="InterPro"/>
</dbReference>
<dbReference type="EMBL" id="AP014938">
    <property type="protein sequence ID" value="BAS19453.1"/>
    <property type="molecule type" value="Genomic_DNA"/>
</dbReference>
<comment type="pathway">
    <text evidence="1">Amino-acid degradation; L-proline degradation into L-glutamate; L-glutamate from L-proline: step 2/2.</text>
</comment>
<dbReference type="SUPFAM" id="SSF53720">
    <property type="entry name" value="ALDH-like"/>
    <property type="match status" value="1"/>
</dbReference>
<dbReference type="GO" id="GO:0004657">
    <property type="term" value="F:proline dehydrogenase activity"/>
    <property type="evidence" value="ECO:0007669"/>
    <property type="project" value="InterPro"/>
</dbReference>